<protein>
    <submittedName>
        <fullName evidence="1">Ferritin-like domain-containing protein</fullName>
    </submittedName>
</protein>
<dbReference type="SUPFAM" id="SSF47240">
    <property type="entry name" value="Ferritin-like"/>
    <property type="match status" value="1"/>
</dbReference>
<reference evidence="1" key="2">
    <citation type="submission" date="2023-07" db="EMBL/GenBank/DDBJ databases">
        <authorList>
            <person name="Sun H."/>
        </authorList>
    </citation>
    <scope>NUCLEOTIDE SEQUENCE</scope>
    <source>
        <strain evidence="1">05753</strain>
    </source>
</reference>
<proteinExistence type="predicted"/>
<dbReference type="InterPro" id="IPR012347">
    <property type="entry name" value="Ferritin-like"/>
</dbReference>
<dbReference type="PANTHER" id="PTHR42782:SF4">
    <property type="entry name" value="DUF455 DOMAIN-CONTAINING PROTEIN"/>
    <property type="match status" value="1"/>
</dbReference>
<name>A0ABT8T4G2_9HYPH</name>
<organism evidence="1 2">
    <name type="scientific">Rhizobium oryzicola</name>
    <dbReference type="NCBI Taxonomy" id="1232668"/>
    <lineage>
        <taxon>Bacteria</taxon>
        <taxon>Pseudomonadati</taxon>
        <taxon>Pseudomonadota</taxon>
        <taxon>Alphaproteobacteria</taxon>
        <taxon>Hyphomicrobiales</taxon>
        <taxon>Rhizobiaceae</taxon>
        <taxon>Rhizobium/Agrobacterium group</taxon>
        <taxon>Rhizobium</taxon>
    </lineage>
</organism>
<dbReference type="InterPro" id="IPR007402">
    <property type="entry name" value="DUF455"/>
</dbReference>
<dbReference type="InterPro" id="IPR009078">
    <property type="entry name" value="Ferritin-like_SF"/>
</dbReference>
<evidence type="ECO:0000313" key="1">
    <source>
        <dbReference type="EMBL" id="MDO1585617.1"/>
    </source>
</evidence>
<reference evidence="1" key="1">
    <citation type="journal article" date="2015" name="Int. J. Syst. Evol. Microbiol.">
        <title>Rhizobium oryzicola sp. nov., potential plant-growth-promoting endophytic bacteria isolated from rice roots.</title>
        <authorList>
            <person name="Zhang X.X."/>
            <person name="Gao J.S."/>
            <person name="Cao Y.H."/>
            <person name="Sheirdil R.A."/>
            <person name="Wang X.C."/>
            <person name="Zhang L."/>
        </authorList>
    </citation>
    <scope>NUCLEOTIDE SEQUENCE</scope>
    <source>
        <strain evidence="1">05753</strain>
    </source>
</reference>
<accession>A0ABT8T4G2</accession>
<dbReference type="EMBL" id="JAUKWQ010000018">
    <property type="protein sequence ID" value="MDO1585617.1"/>
    <property type="molecule type" value="Genomic_DNA"/>
</dbReference>
<keyword evidence="2" id="KW-1185">Reference proteome</keyword>
<dbReference type="Gene3D" id="1.20.1260.10">
    <property type="match status" value="1"/>
</dbReference>
<evidence type="ECO:0000313" key="2">
    <source>
        <dbReference type="Proteomes" id="UP001169006"/>
    </source>
</evidence>
<dbReference type="InterPro" id="IPR011197">
    <property type="entry name" value="UCP012318"/>
</dbReference>
<dbReference type="PANTHER" id="PTHR42782">
    <property type="entry name" value="SI:CH73-314G15.3"/>
    <property type="match status" value="1"/>
</dbReference>
<dbReference type="CDD" id="cd00657">
    <property type="entry name" value="Ferritin_like"/>
    <property type="match status" value="1"/>
</dbReference>
<dbReference type="Proteomes" id="UP001169006">
    <property type="component" value="Unassembled WGS sequence"/>
</dbReference>
<sequence length="290" mass="32168">MTNASLPPHAAIPDHPPELPRVETLRAGCVLAISSTDLDVKTALAQQTATRWFERRLSLRSPLDPPLPDRPGRPAKPELVPPKAVEKRSLHTLKGRIATLHAIAHIELNAVDLALDIVARYATEPVPHSFFDGWMQVAFEEAKHFRMVRDRLRDLGADYGDMPAHDGLWQAAHSTRNDLTARLAVVPLILEARGLDVTPSLQEKMRETGDMESAAVLDVIYNDEKGHVAIGAKWFRFLCARERKDPAATFRDLVRTNFRGPLKPPFNDLARAEAGLTPSFYRALTSTSSG</sequence>
<comment type="caution">
    <text evidence="1">The sequence shown here is derived from an EMBL/GenBank/DDBJ whole genome shotgun (WGS) entry which is preliminary data.</text>
</comment>
<gene>
    <name evidence="1" type="ORF">Q2T52_26315</name>
</gene>
<dbReference type="RefSeq" id="WP_302079882.1">
    <property type="nucleotide sequence ID" value="NZ_JAUKWQ010000018.1"/>
</dbReference>
<dbReference type="PIRSF" id="PIRSF012318">
    <property type="entry name" value="UCP012318"/>
    <property type="match status" value="1"/>
</dbReference>
<dbReference type="Pfam" id="PF04305">
    <property type="entry name" value="DUF455"/>
    <property type="match status" value="1"/>
</dbReference>